<evidence type="ECO:0000313" key="3">
    <source>
        <dbReference type="Proteomes" id="UP000216339"/>
    </source>
</evidence>
<dbReference type="RefSeq" id="WP_095510271.1">
    <property type="nucleotide sequence ID" value="NZ_MQWD01000001.1"/>
</dbReference>
<proteinExistence type="predicted"/>
<keyword evidence="3" id="KW-1185">Reference proteome</keyword>
<evidence type="ECO:0000256" key="1">
    <source>
        <dbReference type="SAM" id="SignalP"/>
    </source>
</evidence>
<dbReference type="OrthoDB" id="9815940at2"/>
<accession>A0A271IZG3</accession>
<evidence type="ECO:0000313" key="2">
    <source>
        <dbReference type="EMBL" id="PAP76612.1"/>
    </source>
</evidence>
<feature type="signal peptide" evidence="1">
    <location>
        <begin position="1"/>
        <end position="21"/>
    </location>
</feature>
<dbReference type="NCBIfam" id="TIGR04312">
    <property type="entry name" value="choice_anch_B"/>
    <property type="match status" value="1"/>
</dbReference>
<dbReference type="InterPro" id="IPR026444">
    <property type="entry name" value="Secre_tail"/>
</dbReference>
<dbReference type="PANTHER" id="PTHR38787:SF3">
    <property type="entry name" value="REGULATORY P DOMAIN-CONTAINING PROTEIN"/>
    <property type="match status" value="1"/>
</dbReference>
<gene>
    <name evidence="2" type="ORF">BSZ37_09240</name>
</gene>
<feature type="chain" id="PRO_5013306843" description="Secretion system C-terminal sorting domain-containing protein" evidence="1">
    <location>
        <begin position="22"/>
        <end position="530"/>
    </location>
</feature>
<organism evidence="2 3">
    <name type="scientific">Rubrivirga marina</name>
    <dbReference type="NCBI Taxonomy" id="1196024"/>
    <lineage>
        <taxon>Bacteria</taxon>
        <taxon>Pseudomonadati</taxon>
        <taxon>Rhodothermota</taxon>
        <taxon>Rhodothermia</taxon>
        <taxon>Rhodothermales</taxon>
        <taxon>Rubricoccaceae</taxon>
        <taxon>Rubrivirga</taxon>
    </lineage>
</organism>
<dbReference type="AlphaFoldDB" id="A0A271IZG3"/>
<sequence>MSSRLLLALAVFVLAAAPGAAQDPLAECVDGVAVLPDVGAFPCDRVDLVGYLSVATFATPGSPAAAGNNDIWGWTDPETGTEYALVGTYNGTGFVDLSDPAFPRLVGKLPATNELAPVWRDIKVYADHAFVVADNARDHGMQVFDLTRLRGVTGDPVTFTPDAVYTGIRSAHNIVIDEESGFAYAVGFRYPEGERANLGLPAECDSPGFHAIDIRDPKNPTFASCFSDVAIDPRENGPTGYTHDAQCLVYRGPDAEYAGRQLCFASNEETVTVFDVTDKQDVQIVSQAFYPNPAYTHQGWLTEDQRYFLADDELDETTQGIPQRTIVIDVQDLGSPEVASIYDSGLTTIDHNQYVRGRYSYQSNYETGLRILDVSQAASGAITEAAFFDTFPDSDLISFNGQWSNYPYFESGLVIANDGDYGLFILRPDPTLGTDRNDGPEISGYTLTEPVPNPTASGSRLTLRVETAQRVQADLFDTAGRRVAAVFDGAAATGAAVRLTVSGTGLPAGVYILRVTGETFEAARRIVIAR</sequence>
<dbReference type="InterPro" id="IPR027589">
    <property type="entry name" value="Choice_anch_B"/>
</dbReference>
<reference evidence="2 3" key="1">
    <citation type="submission" date="2016-11" db="EMBL/GenBank/DDBJ databases">
        <title>Study of marine rhodopsin-containing bacteria.</title>
        <authorList>
            <person name="Yoshizawa S."/>
            <person name="Kumagai Y."/>
            <person name="Kogure K."/>
        </authorList>
    </citation>
    <scope>NUCLEOTIDE SEQUENCE [LARGE SCALE GENOMIC DNA]</scope>
    <source>
        <strain evidence="2 3">SAORIC-28</strain>
    </source>
</reference>
<dbReference type="EMBL" id="MQWD01000001">
    <property type="protein sequence ID" value="PAP76612.1"/>
    <property type="molecule type" value="Genomic_DNA"/>
</dbReference>
<dbReference type="Proteomes" id="UP000216339">
    <property type="component" value="Unassembled WGS sequence"/>
</dbReference>
<dbReference type="NCBIfam" id="TIGR04183">
    <property type="entry name" value="Por_Secre_tail"/>
    <property type="match status" value="1"/>
</dbReference>
<dbReference type="GO" id="GO:0005576">
    <property type="term" value="C:extracellular region"/>
    <property type="evidence" value="ECO:0007669"/>
    <property type="project" value="TreeGrafter"/>
</dbReference>
<evidence type="ECO:0008006" key="4">
    <source>
        <dbReference type="Google" id="ProtNLM"/>
    </source>
</evidence>
<protein>
    <recommendedName>
        <fullName evidence="4">Secretion system C-terminal sorting domain-containing protein</fullName>
    </recommendedName>
</protein>
<dbReference type="PANTHER" id="PTHR38787">
    <property type="entry name" value="REGULATORY P DOMAIN-CONTAINING PROTEIN"/>
    <property type="match status" value="1"/>
</dbReference>
<keyword evidence="1" id="KW-0732">Signal</keyword>
<name>A0A271IZG3_9BACT</name>
<comment type="caution">
    <text evidence="2">The sequence shown here is derived from an EMBL/GenBank/DDBJ whole genome shotgun (WGS) entry which is preliminary data.</text>
</comment>